<comment type="caution">
    <text evidence="6">The sequence shown here is derived from an EMBL/GenBank/DDBJ whole genome shotgun (WGS) entry which is preliminary data.</text>
</comment>
<dbReference type="RefSeq" id="WP_125672963.1">
    <property type="nucleotide sequence ID" value="NZ_RCOS01000175.1"/>
</dbReference>
<evidence type="ECO:0000256" key="4">
    <source>
        <dbReference type="ARBA" id="ARBA00023136"/>
    </source>
</evidence>
<dbReference type="OrthoDB" id="386322at2157"/>
<dbReference type="Proteomes" id="UP000277582">
    <property type="component" value="Unassembled WGS sequence"/>
</dbReference>
<organism evidence="6 7">
    <name type="scientific">Candidatus Methanodesulfokora washburnensis</name>
    <dbReference type="NCBI Taxonomy" id="2478471"/>
    <lineage>
        <taxon>Archaea</taxon>
        <taxon>Thermoproteota</taxon>
        <taxon>Candidatus Korarchaeia</taxon>
        <taxon>Candidatus Korarchaeia incertae sedis</taxon>
        <taxon>Candidatus Methanodesulfokora</taxon>
    </lineage>
</organism>
<dbReference type="Gene3D" id="1.20.1550.10">
    <property type="entry name" value="DsbB-like"/>
    <property type="match status" value="1"/>
</dbReference>
<reference evidence="6 7" key="1">
    <citation type="submission" date="2018-10" db="EMBL/GenBank/DDBJ databases">
        <title>Co-occurring genomic capacity for anaerobic methane metabolism and dissimilatory sulfite reduction discovered in the Korarchaeota.</title>
        <authorList>
            <person name="Mckay L.J."/>
            <person name="Dlakic M."/>
            <person name="Fields M.W."/>
            <person name="Delmont T.O."/>
            <person name="Eren A.M."/>
            <person name="Jay Z.J."/>
            <person name="Klingelsmith K.B."/>
            <person name="Rusch D.B."/>
            <person name="Inskeep W.P."/>
        </authorList>
    </citation>
    <scope>NUCLEOTIDE SEQUENCE [LARGE SCALE GENOMIC DNA]</scope>
    <source>
        <strain evidence="6 7">MDKW</strain>
    </source>
</reference>
<dbReference type="InterPro" id="IPR003752">
    <property type="entry name" value="DiS_bond_form_DsbB/BdbC"/>
</dbReference>
<comment type="subcellular location">
    <subcellularLocation>
        <location evidence="1">Membrane</location>
        <topology evidence="1">Multi-pass membrane protein</topology>
    </subcellularLocation>
</comment>
<dbReference type="SUPFAM" id="SSF158442">
    <property type="entry name" value="DsbB-like"/>
    <property type="match status" value="1"/>
</dbReference>
<proteinExistence type="predicted"/>
<evidence type="ECO:0000313" key="6">
    <source>
        <dbReference type="EMBL" id="RSN71425.1"/>
    </source>
</evidence>
<dbReference type="GO" id="GO:0015035">
    <property type="term" value="F:protein-disulfide reductase activity"/>
    <property type="evidence" value="ECO:0007669"/>
    <property type="project" value="InterPro"/>
</dbReference>
<evidence type="ECO:0000313" key="7">
    <source>
        <dbReference type="Proteomes" id="UP000277582"/>
    </source>
</evidence>
<keyword evidence="3 5" id="KW-1133">Transmembrane helix</keyword>
<dbReference type="GO" id="GO:0006457">
    <property type="term" value="P:protein folding"/>
    <property type="evidence" value="ECO:0007669"/>
    <property type="project" value="InterPro"/>
</dbReference>
<feature type="transmembrane region" description="Helical" evidence="5">
    <location>
        <begin position="62"/>
        <end position="85"/>
    </location>
</feature>
<dbReference type="InterPro" id="IPR023380">
    <property type="entry name" value="DsbB-like_sf"/>
</dbReference>
<dbReference type="Pfam" id="PF02600">
    <property type="entry name" value="DsbB"/>
    <property type="match status" value="1"/>
</dbReference>
<dbReference type="AlphaFoldDB" id="A0A3R9WZT9"/>
<sequence length="129" mass="14023">MHRKFITYVMTAISASGVFLSFYVQYFLGIPPCLECIILRYSYLLLALIYPLSLIKRSILPIIAAVSVIITAVSIWGVLGYLGILPNPCIESCPIGLSAEIGRNLSALALFGGVLSLIASNLLWKKSNS</sequence>
<dbReference type="EMBL" id="RCOS01000175">
    <property type="protein sequence ID" value="RSN71425.1"/>
    <property type="molecule type" value="Genomic_DNA"/>
</dbReference>
<gene>
    <name evidence="6" type="ORF">D6D85_16010</name>
</gene>
<evidence type="ECO:0000256" key="5">
    <source>
        <dbReference type="SAM" id="Phobius"/>
    </source>
</evidence>
<accession>A0A3R9WZT9</accession>
<keyword evidence="2 5" id="KW-0812">Transmembrane</keyword>
<keyword evidence="4 5" id="KW-0472">Membrane</keyword>
<keyword evidence="7" id="KW-1185">Reference proteome</keyword>
<protein>
    <submittedName>
        <fullName evidence="6">Disulfide bond formation protein B</fullName>
    </submittedName>
</protein>
<evidence type="ECO:0000256" key="3">
    <source>
        <dbReference type="ARBA" id="ARBA00022989"/>
    </source>
</evidence>
<evidence type="ECO:0000256" key="2">
    <source>
        <dbReference type="ARBA" id="ARBA00022692"/>
    </source>
</evidence>
<feature type="transmembrane region" description="Helical" evidence="5">
    <location>
        <begin position="38"/>
        <end position="55"/>
    </location>
</feature>
<name>A0A3R9WZT9_9CREN</name>
<feature type="transmembrane region" description="Helical" evidence="5">
    <location>
        <begin position="5"/>
        <end position="26"/>
    </location>
</feature>
<feature type="transmembrane region" description="Helical" evidence="5">
    <location>
        <begin position="105"/>
        <end position="124"/>
    </location>
</feature>
<dbReference type="GO" id="GO:0016020">
    <property type="term" value="C:membrane"/>
    <property type="evidence" value="ECO:0007669"/>
    <property type="project" value="UniProtKB-SubCell"/>
</dbReference>
<evidence type="ECO:0000256" key="1">
    <source>
        <dbReference type="ARBA" id="ARBA00004141"/>
    </source>
</evidence>